<keyword evidence="2" id="KW-1185">Reference proteome</keyword>
<comment type="caution">
    <text evidence="1">The sequence shown here is derived from an EMBL/GenBank/DDBJ whole genome shotgun (WGS) entry which is preliminary data.</text>
</comment>
<sequence length="64" mass="7430">MKLQETIHRAVSVQSGTIEPAEENEETVLPYKYYYHAIIEIFRGNIAKGMRELSRVYTGRSIKN</sequence>
<dbReference type="Proteomes" id="UP000032309">
    <property type="component" value="Unassembled WGS sequence"/>
</dbReference>
<accession>A0ABQ0K189</accession>
<evidence type="ECO:0000313" key="2">
    <source>
        <dbReference type="Proteomes" id="UP000032309"/>
    </source>
</evidence>
<reference evidence="2" key="1">
    <citation type="journal article" date="2015" name="Genome Announc.">
        <title>Draft Genome Sequence of an Anaerobic Ammonium-Oxidizing Bacterium, "Candidatus Brocadia sinica".</title>
        <authorList>
            <person name="Oshiki M."/>
            <person name="Shinyako-Hata K."/>
            <person name="Satoh H."/>
            <person name="Okabe S."/>
        </authorList>
    </citation>
    <scope>NUCLEOTIDE SEQUENCE [LARGE SCALE GENOMIC DNA]</scope>
    <source>
        <strain evidence="2">JPN1</strain>
    </source>
</reference>
<protein>
    <submittedName>
        <fullName evidence="1">Uncharacterized protein</fullName>
    </submittedName>
</protein>
<name>A0ABQ0K189_9BACT</name>
<proteinExistence type="predicted"/>
<gene>
    <name evidence="1" type="ORF">BROSI_A3049</name>
</gene>
<dbReference type="EMBL" id="BAFN01000001">
    <property type="protein sequence ID" value="GAN34512.1"/>
    <property type="molecule type" value="Genomic_DNA"/>
</dbReference>
<evidence type="ECO:0000313" key="1">
    <source>
        <dbReference type="EMBL" id="GAN34512.1"/>
    </source>
</evidence>
<organism evidence="1 2">
    <name type="scientific">Candidatus Brocadia sinica JPN1</name>
    <dbReference type="NCBI Taxonomy" id="1197129"/>
    <lineage>
        <taxon>Bacteria</taxon>
        <taxon>Pseudomonadati</taxon>
        <taxon>Planctomycetota</taxon>
        <taxon>Candidatus Brocadiia</taxon>
        <taxon>Candidatus Brocadiales</taxon>
        <taxon>Candidatus Brocadiaceae</taxon>
        <taxon>Candidatus Brocadia</taxon>
    </lineage>
</organism>